<name>A0A5P8K394_9ACTN</name>
<organism evidence="3 4">
    <name type="scientific">Streptomyces phaeolivaceus</name>
    <dbReference type="NCBI Taxonomy" id="2653200"/>
    <lineage>
        <taxon>Bacteria</taxon>
        <taxon>Bacillati</taxon>
        <taxon>Actinomycetota</taxon>
        <taxon>Actinomycetes</taxon>
        <taxon>Kitasatosporales</taxon>
        <taxon>Streptomycetaceae</taxon>
        <taxon>Streptomyces</taxon>
    </lineage>
</organism>
<protein>
    <submittedName>
        <fullName evidence="3">Type II toxin-antitoxin system PemK/MazF family toxin</fullName>
    </submittedName>
</protein>
<evidence type="ECO:0000256" key="1">
    <source>
        <dbReference type="SAM" id="MobiDB-lite"/>
    </source>
</evidence>
<proteinExistence type="predicted"/>
<feature type="transmembrane region" description="Helical" evidence="2">
    <location>
        <begin position="56"/>
        <end position="75"/>
    </location>
</feature>
<dbReference type="RefSeq" id="WP_152168577.1">
    <property type="nucleotide sequence ID" value="NZ_CP045096.1"/>
</dbReference>
<feature type="transmembrane region" description="Helical" evidence="2">
    <location>
        <begin position="16"/>
        <end position="36"/>
    </location>
</feature>
<gene>
    <name evidence="3" type="ORF">F9278_13665</name>
</gene>
<dbReference type="KEGG" id="sphv:F9278_13665"/>
<keyword evidence="2" id="KW-0472">Membrane</keyword>
<dbReference type="InterPro" id="IPR003477">
    <property type="entry name" value="PemK-like"/>
</dbReference>
<sequence length="283" mass="31158">MARRTDSSCLGKAVKGYLLLTAWLTAGYALALPIALADLPAGRYTLPEQPTAGQAAAVYGAPFAVALGVAAFTRWSRRGPWWAYAGHAAVLLVASQAAVVWAEARFDLSQGDTPGLIQSGAAALTAYLSHRAVRWWDDGGFHHGRRRPAPGEIWHAYVPYRDTEGGKERYCVVMRPRLRHVEVLQITSQDKDRRADHIRIPNAGWDHSSGKDHWVEIGLPPRVVRYDWFTEAGPKGDCPKQTWRQLRARQPATGPVSALRSRISGSGITPTATARTVRGPRRR</sequence>
<feature type="region of interest" description="Disordered" evidence="1">
    <location>
        <begin position="249"/>
        <end position="283"/>
    </location>
</feature>
<dbReference type="Pfam" id="PF02452">
    <property type="entry name" value="PemK_toxin"/>
    <property type="match status" value="1"/>
</dbReference>
<keyword evidence="2" id="KW-0812">Transmembrane</keyword>
<feature type="compositionally biased region" description="Polar residues" evidence="1">
    <location>
        <begin position="263"/>
        <end position="274"/>
    </location>
</feature>
<dbReference type="AlphaFoldDB" id="A0A5P8K394"/>
<feature type="transmembrane region" description="Helical" evidence="2">
    <location>
        <begin position="82"/>
        <end position="102"/>
    </location>
</feature>
<dbReference type="EMBL" id="CP045096">
    <property type="protein sequence ID" value="QFQ97087.1"/>
    <property type="molecule type" value="Genomic_DNA"/>
</dbReference>
<keyword evidence="2" id="KW-1133">Transmembrane helix</keyword>
<accession>A0A5P8K394</accession>
<evidence type="ECO:0000256" key="2">
    <source>
        <dbReference type="SAM" id="Phobius"/>
    </source>
</evidence>
<evidence type="ECO:0000313" key="4">
    <source>
        <dbReference type="Proteomes" id="UP000327294"/>
    </source>
</evidence>
<reference evidence="3 4" key="1">
    <citation type="submission" date="2019-10" db="EMBL/GenBank/DDBJ databases">
        <title>Streptomyces sp. strain GY16 isolated from leaves of Broussonetia papyrifera.</title>
        <authorList>
            <person name="Mo P."/>
        </authorList>
    </citation>
    <scope>NUCLEOTIDE SEQUENCE [LARGE SCALE GENOMIC DNA]</scope>
    <source>
        <strain evidence="3 4">GY16</strain>
    </source>
</reference>
<evidence type="ECO:0000313" key="3">
    <source>
        <dbReference type="EMBL" id="QFQ97087.1"/>
    </source>
</evidence>
<dbReference type="GO" id="GO:0003677">
    <property type="term" value="F:DNA binding"/>
    <property type="evidence" value="ECO:0007669"/>
    <property type="project" value="InterPro"/>
</dbReference>
<keyword evidence="4" id="KW-1185">Reference proteome</keyword>
<dbReference type="Proteomes" id="UP000327294">
    <property type="component" value="Chromosome"/>
</dbReference>